<name>A0A409XVR1_PSICY</name>
<protein>
    <submittedName>
        <fullName evidence="2">Uncharacterized protein</fullName>
    </submittedName>
</protein>
<sequence length="122" mass="13078">MNCSAAYYQAFTHNYSSTEFEGDTFSLSSWMSDKQGEAYVGVAGHARTLGVERRSSHHMGAVQGGTASPHAYPIRKSSANPTYIFPATSNLSSPSRPSRQLTIHNIGVRSFYSPASQASAAA</sequence>
<evidence type="ECO:0000256" key="1">
    <source>
        <dbReference type="SAM" id="MobiDB-lite"/>
    </source>
</evidence>
<dbReference type="AlphaFoldDB" id="A0A409XVR1"/>
<comment type="caution">
    <text evidence="2">The sequence shown here is derived from an EMBL/GenBank/DDBJ whole genome shotgun (WGS) entry which is preliminary data.</text>
</comment>
<feature type="region of interest" description="Disordered" evidence="1">
    <location>
        <begin position="54"/>
        <end position="73"/>
    </location>
</feature>
<keyword evidence="3" id="KW-1185">Reference proteome</keyword>
<reference evidence="2 3" key="1">
    <citation type="journal article" date="2018" name="Evol. Lett.">
        <title>Horizontal gene cluster transfer increased hallucinogenic mushroom diversity.</title>
        <authorList>
            <person name="Reynolds H.T."/>
            <person name="Vijayakumar V."/>
            <person name="Gluck-Thaler E."/>
            <person name="Korotkin H.B."/>
            <person name="Matheny P.B."/>
            <person name="Slot J.C."/>
        </authorList>
    </citation>
    <scope>NUCLEOTIDE SEQUENCE [LARGE SCALE GENOMIC DNA]</scope>
    <source>
        <strain evidence="2 3">2631</strain>
    </source>
</reference>
<proteinExistence type="predicted"/>
<dbReference type="EMBL" id="NHYD01000229">
    <property type="protein sequence ID" value="PPQ94847.1"/>
    <property type="molecule type" value="Genomic_DNA"/>
</dbReference>
<organism evidence="2 3">
    <name type="scientific">Psilocybe cyanescens</name>
    <dbReference type="NCBI Taxonomy" id="93625"/>
    <lineage>
        <taxon>Eukaryota</taxon>
        <taxon>Fungi</taxon>
        <taxon>Dikarya</taxon>
        <taxon>Basidiomycota</taxon>
        <taxon>Agaricomycotina</taxon>
        <taxon>Agaricomycetes</taxon>
        <taxon>Agaricomycetidae</taxon>
        <taxon>Agaricales</taxon>
        <taxon>Agaricineae</taxon>
        <taxon>Strophariaceae</taxon>
        <taxon>Psilocybe</taxon>
    </lineage>
</organism>
<evidence type="ECO:0000313" key="2">
    <source>
        <dbReference type="EMBL" id="PPQ94847.1"/>
    </source>
</evidence>
<dbReference type="Proteomes" id="UP000283269">
    <property type="component" value="Unassembled WGS sequence"/>
</dbReference>
<dbReference type="InParanoid" id="A0A409XVR1"/>
<accession>A0A409XVR1</accession>
<gene>
    <name evidence="2" type="ORF">CVT25_007484</name>
</gene>
<evidence type="ECO:0000313" key="3">
    <source>
        <dbReference type="Proteomes" id="UP000283269"/>
    </source>
</evidence>